<gene>
    <name evidence="2" type="ORF">PSFLO_01737</name>
</gene>
<feature type="compositionally biased region" description="Low complexity" evidence="1">
    <location>
        <begin position="63"/>
        <end position="80"/>
    </location>
</feature>
<keyword evidence="3" id="KW-1185">Reference proteome</keyword>
<accession>A0A5C3EXD5</accession>
<feature type="region of interest" description="Disordered" evidence="1">
    <location>
        <begin position="1"/>
        <end position="36"/>
    </location>
</feature>
<protein>
    <submittedName>
        <fullName evidence="2">Uncharacterized protein</fullName>
    </submittedName>
</protein>
<feature type="region of interest" description="Disordered" evidence="1">
    <location>
        <begin position="63"/>
        <end position="100"/>
    </location>
</feature>
<dbReference type="Proteomes" id="UP000323386">
    <property type="component" value="Unassembled WGS sequence"/>
</dbReference>
<evidence type="ECO:0000313" key="2">
    <source>
        <dbReference type="EMBL" id="SPO36266.1"/>
    </source>
</evidence>
<organism evidence="2 3">
    <name type="scientific">Pseudozyma flocculosa</name>
    <dbReference type="NCBI Taxonomy" id="84751"/>
    <lineage>
        <taxon>Eukaryota</taxon>
        <taxon>Fungi</taxon>
        <taxon>Dikarya</taxon>
        <taxon>Basidiomycota</taxon>
        <taxon>Ustilaginomycotina</taxon>
        <taxon>Ustilaginomycetes</taxon>
        <taxon>Ustilaginales</taxon>
        <taxon>Ustilaginaceae</taxon>
        <taxon>Pseudozyma</taxon>
    </lineage>
</organism>
<name>A0A5C3EXD5_9BASI</name>
<evidence type="ECO:0000256" key="1">
    <source>
        <dbReference type="SAM" id="MobiDB-lite"/>
    </source>
</evidence>
<proteinExistence type="predicted"/>
<dbReference type="EMBL" id="OOIP01000004">
    <property type="protein sequence ID" value="SPO36266.1"/>
    <property type="molecule type" value="Genomic_DNA"/>
</dbReference>
<reference evidence="2 3" key="1">
    <citation type="submission" date="2018-03" db="EMBL/GenBank/DDBJ databases">
        <authorList>
            <person name="Guldener U."/>
        </authorList>
    </citation>
    <scope>NUCLEOTIDE SEQUENCE [LARGE SCALE GENOMIC DNA]</scope>
    <source>
        <strain evidence="2 3">DAOM196992</strain>
    </source>
</reference>
<dbReference type="AlphaFoldDB" id="A0A5C3EXD5"/>
<evidence type="ECO:0000313" key="3">
    <source>
        <dbReference type="Proteomes" id="UP000323386"/>
    </source>
</evidence>
<sequence>MHAFRSCSGVKHPHTSMLPPGRSAAQHVRTRPPRNQAAADCICCMGSRHDHDSLAESTVSDGAMTATAETGGTRRTTAAAPDASGYDGTPVPTRHVRRLA</sequence>